<dbReference type="EMBL" id="JAAXPI010000005">
    <property type="protein sequence ID" value="NKZ03255.1"/>
    <property type="molecule type" value="Genomic_DNA"/>
</dbReference>
<sequence>MPARIIVHLEPAGTRPPIPPPHTGPAVNAAFLAALRDSDEGDLSAALHDTRPPKPYALTPLLDERNRRVSASSRLVRFEAGVLVDSLTAPVLQALATTATVRVARCLYEVASVEVAGAAPYPELLAAGRPVEQWTFQIVTPVAFFTAREEGVRRARPFPEPEWAFSDLYRKWNAFAPDTALDETASQAITQNLEVADYRLTTAEHLFKANVPPARGSVGEIIYRVADSRQCSAEAQASLDALVRFSAYGGIGDRTGIGMGYVLPSGR</sequence>
<reference evidence="2 3" key="1">
    <citation type="submission" date="2020-04" db="EMBL/GenBank/DDBJ databases">
        <title>MicrobeNet Type strains.</title>
        <authorList>
            <person name="Nicholson A.C."/>
        </authorList>
    </citation>
    <scope>NUCLEOTIDE SEQUENCE [LARGE SCALE GENOMIC DNA]</scope>
    <source>
        <strain evidence="2 3">ATCC BAA-277</strain>
    </source>
</reference>
<keyword evidence="3" id="KW-1185">Reference proteome</keyword>
<dbReference type="AlphaFoldDB" id="A0A846YX86"/>
<accession>A0A846YX86</accession>
<dbReference type="Proteomes" id="UP000579250">
    <property type="component" value="Unassembled WGS sequence"/>
</dbReference>
<evidence type="ECO:0000313" key="3">
    <source>
        <dbReference type="Proteomes" id="UP000579250"/>
    </source>
</evidence>
<protein>
    <submittedName>
        <fullName evidence="2">CRISPR system precrRNA processing endoribonuclease RAMP protein Cas6</fullName>
    </submittedName>
</protein>
<dbReference type="Gene3D" id="3.30.70.1890">
    <property type="match status" value="1"/>
</dbReference>
<evidence type="ECO:0000313" key="2">
    <source>
        <dbReference type="EMBL" id="NKZ03255.1"/>
    </source>
</evidence>
<dbReference type="Pfam" id="PF10040">
    <property type="entry name" value="CRISPR_Cas6"/>
    <property type="match status" value="1"/>
</dbReference>
<name>A0A846YX86_9ACTN</name>
<evidence type="ECO:0000259" key="1">
    <source>
        <dbReference type="Pfam" id="PF10040"/>
    </source>
</evidence>
<comment type="caution">
    <text evidence="2">The sequence shown here is derived from an EMBL/GenBank/DDBJ whole genome shotgun (WGS) entry which is preliminary data.</text>
</comment>
<dbReference type="CDD" id="cd21141">
    <property type="entry name" value="Cas6_III-like"/>
    <property type="match status" value="1"/>
</dbReference>
<dbReference type="InterPro" id="IPR019267">
    <property type="entry name" value="CRISPR-assoc_Cas6_C"/>
</dbReference>
<gene>
    <name evidence="2" type="ORF">HGB48_05755</name>
</gene>
<feature type="domain" description="CRISPR-associated protein Cas6 C-terminal" evidence="1">
    <location>
        <begin position="137"/>
        <end position="262"/>
    </location>
</feature>
<proteinExistence type="predicted"/>
<dbReference type="RefSeq" id="WP_067638383.1">
    <property type="nucleotide sequence ID" value="NZ_JAAXPI010000005.1"/>
</dbReference>
<organism evidence="2 3">
    <name type="scientific">Actinomadura latina</name>
    <dbReference type="NCBI Taxonomy" id="163603"/>
    <lineage>
        <taxon>Bacteria</taxon>
        <taxon>Bacillati</taxon>
        <taxon>Actinomycetota</taxon>
        <taxon>Actinomycetes</taxon>
        <taxon>Streptosporangiales</taxon>
        <taxon>Thermomonosporaceae</taxon>
        <taxon>Actinomadura</taxon>
    </lineage>
</organism>
<dbReference type="InterPro" id="IPR045747">
    <property type="entry name" value="CRISPR-assoc_prot_Cas6_N_sf"/>
</dbReference>
<dbReference type="Gene3D" id="3.30.70.1900">
    <property type="match status" value="1"/>
</dbReference>